<dbReference type="GO" id="GO:0004519">
    <property type="term" value="F:endonuclease activity"/>
    <property type="evidence" value="ECO:0007669"/>
    <property type="project" value="UniProtKB-KW"/>
</dbReference>
<dbReference type="InterPro" id="IPR044930">
    <property type="entry name" value="Homing_endonuclease_His-Me"/>
</dbReference>
<reference evidence="3" key="1">
    <citation type="journal article" date="2021" name="Viruses">
        <title>Novel Viruses That Lyse Plant and Human Strains of Kosakonia cowanii.</title>
        <authorList>
            <person name="Petrzik K."/>
            <person name="Brazdova S."/>
            <person name="Krawczyk K."/>
        </authorList>
    </citation>
    <scope>NUCLEOTIDE SEQUENCE [LARGE SCALE GENOMIC DNA]</scope>
</reference>
<name>A0AAE7TQS6_9CAUD</name>
<keyword evidence="2" id="KW-0255">Endonuclease</keyword>
<feature type="domain" description="HNH nuclease" evidence="1">
    <location>
        <begin position="18"/>
        <end position="65"/>
    </location>
</feature>
<proteinExistence type="predicted"/>
<evidence type="ECO:0000313" key="3">
    <source>
        <dbReference type="Proteomes" id="UP000827269"/>
    </source>
</evidence>
<dbReference type="Gene3D" id="3.90.75.10">
    <property type="entry name" value="Homing Intron 3 (I-ppo) Encoded Endonuclease, Chain A"/>
    <property type="match status" value="1"/>
</dbReference>
<dbReference type="InterPro" id="IPR003615">
    <property type="entry name" value="HNH_nuc"/>
</dbReference>
<dbReference type="SUPFAM" id="SSF54060">
    <property type="entry name" value="His-Me finger endonucleases"/>
    <property type="match status" value="1"/>
</dbReference>
<dbReference type="InterPro" id="IPR044925">
    <property type="entry name" value="His-Me_finger_sf"/>
</dbReference>
<sequence length="131" mass="14666">MGYGRTTWNYGSFKKTVALHRAVYCKEHGITPAEIHGKVVMHTCDNPRCVNPAHLVLGTHESNMQDMVDKGRSADVSGMSNPNRTLSEADVLEIRKLYEGGGWTYAALGRKYGVGYTTISRIIKRKLWSHI</sequence>
<protein>
    <submittedName>
        <fullName evidence="2">HNH endonuclease motif protein</fullName>
    </submittedName>
</protein>
<evidence type="ECO:0000313" key="2">
    <source>
        <dbReference type="EMBL" id="QQM15466.1"/>
    </source>
</evidence>
<dbReference type="Proteomes" id="UP000827269">
    <property type="component" value="Segment"/>
</dbReference>
<keyword evidence="2" id="KW-0378">Hydrolase</keyword>
<keyword evidence="3" id="KW-1185">Reference proteome</keyword>
<evidence type="ECO:0000259" key="1">
    <source>
        <dbReference type="Pfam" id="PF13392"/>
    </source>
</evidence>
<organism evidence="2 3">
    <name type="scientific">Kosakonia virus Kc318</name>
    <dbReference type="NCBI Taxonomy" id="2797327"/>
    <lineage>
        <taxon>Viruses</taxon>
        <taxon>Duplodnaviria</taxon>
        <taxon>Heunggongvirae</taxon>
        <taxon>Uroviricota</taxon>
        <taxon>Caudoviricetes</taxon>
        <taxon>Autographivirales</taxon>
        <taxon>Autonotataviridae</taxon>
        <taxon>Melnykvirinae</taxon>
        <taxon>Cronosvirus</taxon>
        <taxon>Cronosvirus Kc318</taxon>
    </lineage>
</organism>
<accession>A0AAE7TQS6</accession>
<keyword evidence="2" id="KW-0540">Nuclease</keyword>
<dbReference type="Pfam" id="PF13392">
    <property type="entry name" value="HNH_3"/>
    <property type="match status" value="1"/>
</dbReference>
<dbReference type="EMBL" id="MW250276">
    <property type="protein sequence ID" value="QQM15466.1"/>
    <property type="molecule type" value="Genomic_DNA"/>
</dbReference>